<evidence type="ECO:0000313" key="2">
    <source>
        <dbReference type="EMBL" id="BCU08131.1"/>
    </source>
</evidence>
<dbReference type="RefSeq" id="WP_213379150.1">
    <property type="nucleotide sequence ID" value="NZ_AP024563.1"/>
</dbReference>
<keyword evidence="1" id="KW-1133">Transmembrane helix</keyword>
<feature type="transmembrane region" description="Helical" evidence="1">
    <location>
        <begin position="6"/>
        <end position="29"/>
    </location>
</feature>
<proteinExistence type="predicted"/>
<dbReference type="EMBL" id="AP024563">
    <property type="protein sequence ID" value="BCU08131.1"/>
    <property type="molecule type" value="Genomic_DNA"/>
</dbReference>
<evidence type="ECO:0008006" key="4">
    <source>
        <dbReference type="Google" id="ProtNLM"/>
    </source>
</evidence>
<evidence type="ECO:0000313" key="3">
    <source>
        <dbReference type="Proteomes" id="UP000680679"/>
    </source>
</evidence>
<keyword evidence="1" id="KW-0812">Transmembrane</keyword>
<reference evidence="2 3" key="1">
    <citation type="submission" date="2021-04" db="EMBL/GenBank/DDBJ databases">
        <title>Complete genome sequencing of Allochromatium tepidum strain NZ.</title>
        <authorList>
            <person name="Tsukatani Y."/>
            <person name="Mori H."/>
        </authorList>
    </citation>
    <scope>NUCLEOTIDE SEQUENCE [LARGE SCALE GENOMIC DNA]</scope>
    <source>
        <strain evidence="2 3">NZ</strain>
    </source>
</reference>
<protein>
    <recommendedName>
        <fullName evidence="4">Glycosyltransferase RgtA/B/C/D-like domain-containing protein</fullName>
    </recommendedName>
</protein>
<keyword evidence="3" id="KW-1185">Reference proteome</keyword>
<gene>
    <name evidence="2" type="ORF">Atep_28080</name>
</gene>
<feature type="transmembrane region" description="Helical" evidence="1">
    <location>
        <begin position="128"/>
        <end position="148"/>
    </location>
</feature>
<feature type="transmembrane region" description="Helical" evidence="1">
    <location>
        <begin position="105"/>
        <end position="121"/>
    </location>
</feature>
<feature type="transmembrane region" description="Helical" evidence="1">
    <location>
        <begin position="160"/>
        <end position="179"/>
    </location>
</feature>
<dbReference type="Proteomes" id="UP000680679">
    <property type="component" value="Chromosome"/>
</dbReference>
<sequence length="308" mass="34180">MLGLYSHPLFLPMIAVQAFWGLLVLFLYGQDRRYGLEQVRRWAISVGFALLAFSPWLWVILTQHERVGDLTAWMQRPIGRPEMLAAWGRHLVETFVDPNPGFAPGRLWLLLPLGWVLWSFVRAAPRPGAWLILSMALAYVGVVLGPDLLLGGSRSQQARYALPTLLALQLMTAWRIGAALGRASGSMRRRLGLGALTLPLALGLLSQILIARAETWSTKHFSARTREVARLVNAGERPLVLAGDSSVSTGELVALAHHLEPHVRLWGRPRHGETTWPPGYDPIFLLTPTEPLRRALGQDTEIRPLAGT</sequence>
<feature type="transmembrane region" description="Helical" evidence="1">
    <location>
        <begin position="191"/>
        <end position="210"/>
    </location>
</feature>
<evidence type="ECO:0000256" key="1">
    <source>
        <dbReference type="SAM" id="Phobius"/>
    </source>
</evidence>
<organism evidence="2 3">
    <name type="scientific">Allochromatium tepidum</name>
    <dbReference type="NCBI Taxonomy" id="553982"/>
    <lineage>
        <taxon>Bacteria</taxon>
        <taxon>Pseudomonadati</taxon>
        <taxon>Pseudomonadota</taxon>
        <taxon>Gammaproteobacteria</taxon>
        <taxon>Chromatiales</taxon>
        <taxon>Chromatiaceae</taxon>
        <taxon>Allochromatium</taxon>
    </lineage>
</organism>
<keyword evidence="1" id="KW-0472">Membrane</keyword>
<feature type="transmembrane region" description="Helical" evidence="1">
    <location>
        <begin position="41"/>
        <end position="61"/>
    </location>
</feature>
<accession>A0ABM7QQ78</accession>
<name>A0ABM7QQ78_9GAMM</name>